<dbReference type="Gene3D" id="3.40.630.40">
    <property type="entry name" value="Zn-dependent exopeptidases"/>
    <property type="match status" value="1"/>
</dbReference>
<dbReference type="PIRSF" id="PIRSF029730">
    <property type="entry name" value="UCP029730"/>
    <property type="match status" value="1"/>
</dbReference>
<dbReference type="Pfam" id="PF05013">
    <property type="entry name" value="FGase"/>
    <property type="match status" value="1"/>
</dbReference>
<dbReference type="SUPFAM" id="SSF53187">
    <property type="entry name" value="Zn-dependent exopeptidases"/>
    <property type="match status" value="1"/>
</dbReference>
<reference evidence="1 2" key="1">
    <citation type="submission" date="2019-12" db="EMBL/GenBank/DDBJ databases">
        <title>Genomic-based taxomic classification of the family Erythrobacteraceae.</title>
        <authorList>
            <person name="Xu L."/>
        </authorList>
    </citation>
    <scope>NUCLEOTIDE SEQUENCE [LARGE SCALE GENOMIC DNA]</scope>
    <source>
        <strain evidence="1 2">KCTC 42453</strain>
    </source>
</reference>
<dbReference type="GO" id="GO:0016787">
    <property type="term" value="F:hydrolase activity"/>
    <property type="evidence" value="ECO:0007669"/>
    <property type="project" value="UniProtKB-KW"/>
</dbReference>
<gene>
    <name evidence="1" type="ORF">GRI65_03255</name>
</gene>
<comment type="caution">
    <text evidence="1">The sequence shown here is derived from an EMBL/GenBank/DDBJ whole genome shotgun (WGS) entry which is preliminary data.</text>
</comment>
<proteinExistence type="predicted"/>
<name>A0A845AV96_9SPHN</name>
<dbReference type="Proteomes" id="UP000431922">
    <property type="component" value="Unassembled WGS sequence"/>
</dbReference>
<dbReference type="EMBL" id="WTYL01000001">
    <property type="protein sequence ID" value="MXP43473.1"/>
    <property type="molecule type" value="Genomic_DNA"/>
</dbReference>
<accession>A0A845AV96</accession>
<dbReference type="InterPro" id="IPR011227">
    <property type="entry name" value="UCP029730"/>
</dbReference>
<dbReference type="OrthoDB" id="9815326at2"/>
<dbReference type="RefSeq" id="WP_160755586.1">
    <property type="nucleotide sequence ID" value="NZ_WTYL01000001.1"/>
</dbReference>
<organism evidence="1 2">
    <name type="scientific">Allopontixanthobacter sediminis</name>
    <dbReference type="NCBI Taxonomy" id="1689985"/>
    <lineage>
        <taxon>Bacteria</taxon>
        <taxon>Pseudomonadati</taxon>
        <taxon>Pseudomonadota</taxon>
        <taxon>Alphaproteobacteria</taxon>
        <taxon>Sphingomonadales</taxon>
        <taxon>Erythrobacteraceae</taxon>
        <taxon>Allopontixanthobacter</taxon>
    </lineage>
</organism>
<keyword evidence="2" id="KW-1185">Reference proteome</keyword>
<sequence>MIGEQPFRRVGEARKHGIVCVADHASNFVPADIALGIPEALLGNHIAVDIGTAGIADRLARRHGIPAHIAAVSRIVCDLHRTEDSPGLVPVTSDGHTIPGNIGANIEGRIERFHRPYHTALGAWLDAAEPELILALHSFTPSLASREEDRPWQVALLYNQDDRAARHAIRLFEAEGLTVGDNQPYSGRDLNATMDRHAEAKGRPYMTIEIRQDEITTEAQQARWAALVADVAERTALALRGGKV</sequence>
<evidence type="ECO:0000313" key="1">
    <source>
        <dbReference type="EMBL" id="MXP43473.1"/>
    </source>
</evidence>
<dbReference type="InterPro" id="IPR007709">
    <property type="entry name" value="N-FG_amidohydro"/>
</dbReference>
<evidence type="ECO:0000313" key="2">
    <source>
        <dbReference type="Proteomes" id="UP000431922"/>
    </source>
</evidence>
<keyword evidence="1" id="KW-0378">Hydrolase</keyword>
<protein>
    <submittedName>
        <fullName evidence="1">N-formylglutamate amidohydrolase</fullName>
    </submittedName>
</protein>
<dbReference type="AlphaFoldDB" id="A0A845AV96"/>